<proteinExistence type="inferred from homology"/>
<reference evidence="3" key="1">
    <citation type="journal article" date="2023" name="PhytoFront">
        <title>Draft Genome Resources of Seven Strains of Tilletia horrida, Causal Agent of Kernel Smut of Rice.</title>
        <authorList>
            <person name="Khanal S."/>
            <person name="Antony Babu S."/>
            <person name="Zhou X.G."/>
        </authorList>
    </citation>
    <scope>NUCLEOTIDE SEQUENCE</scope>
    <source>
        <strain evidence="3">TX3</strain>
    </source>
</reference>
<evidence type="ECO:0000256" key="2">
    <source>
        <dbReference type="ARBA" id="ARBA00021347"/>
    </source>
</evidence>
<comment type="caution">
    <text evidence="3">The sequence shown here is derived from an EMBL/GenBank/DDBJ whole genome shotgun (WGS) entry which is preliminary data.</text>
</comment>
<dbReference type="GO" id="GO:0006511">
    <property type="term" value="P:ubiquitin-dependent protein catabolic process"/>
    <property type="evidence" value="ECO:0007669"/>
    <property type="project" value="InterPro"/>
</dbReference>
<dbReference type="EMBL" id="JAPDMQ010000344">
    <property type="protein sequence ID" value="KAK0526689.1"/>
    <property type="molecule type" value="Genomic_DNA"/>
</dbReference>
<keyword evidence="4" id="KW-1185">Reference proteome</keyword>
<dbReference type="SMART" id="SM00512">
    <property type="entry name" value="Skp1"/>
    <property type="match status" value="1"/>
</dbReference>
<evidence type="ECO:0000313" key="3">
    <source>
        <dbReference type="EMBL" id="KAK0526689.1"/>
    </source>
</evidence>
<organism evidence="3 4">
    <name type="scientific">Tilletia horrida</name>
    <dbReference type="NCBI Taxonomy" id="155126"/>
    <lineage>
        <taxon>Eukaryota</taxon>
        <taxon>Fungi</taxon>
        <taxon>Dikarya</taxon>
        <taxon>Basidiomycota</taxon>
        <taxon>Ustilaginomycotina</taxon>
        <taxon>Exobasidiomycetes</taxon>
        <taxon>Tilletiales</taxon>
        <taxon>Tilletiaceae</taxon>
        <taxon>Tilletia</taxon>
    </lineage>
</organism>
<evidence type="ECO:0000313" key="4">
    <source>
        <dbReference type="Proteomes" id="UP001176521"/>
    </source>
</evidence>
<dbReference type="AlphaFoldDB" id="A0AAN6GAG1"/>
<protein>
    <recommendedName>
        <fullName evidence="2">Elongin-C</fullName>
    </recommendedName>
</protein>
<name>A0AAN6GAG1_9BASI</name>
<sequence>MSEKKEKKWVTLISKDGFAFVLDYNVATCTGGTIKNILASDVDTATGPSSASLTTGSGGGGGGGFAEARTQTITLEVRASVLDVIVKYLHWYSQYALAKDWDAPDFKKSIPVELALEVLCEADFFSLV</sequence>
<accession>A0AAN6GAG1</accession>
<comment type="similarity">
    <text evidence="1">Belongs to the SKP1 family.</text>
</comment>
<dbReference type="InterPro" id="IPR039948">
    <property type="entry name" value="ELC1"/>
</dbReference>
<evidence type="ECO:0000256" key="1">
    <source>
        <dbReference type="ARBA" id="ARBA00009993"/>
    </source>
</evidence>
<dbReference type="InterPro" id="IPR011333">
    <property type="entry name" value="SKP1/BTB/POZ_sf"/>
</dbReference>
<dbReference type="Proteomes" id="UP001176521">
    <property type="component" value="Unassembled WGS sequence"/>
</dbReference>
<dbReference type="InterPro" id="IPR001232">
    <property type="entry name" value="SKP1-like"/>
</dbReference>
<gene>
    <name evidence="3" type="primary">ELC1</name>
    <name evidence="3" type="ORF">OC842_005112</name>
</gene>
<dbReference type="Gene3D" id="3.30.710.10">
    <property type="entry name" value="Potassium Channel Kv1.1, Chain A"/>
    <property type="match status" value="1"/>
</dbReference>
<dbReference type="SUPFAM" id="SSF54695">
    <property type="entry name" value="POZ domain"/>
    <property type="match status" value="1"/>
</dbReference>
<dbReference type="PANTHER" id="PTHR20648">
    <property type="entry name" value="ELONGIN-C"/>
    <property type="match status" value="1"/>
</dbReference>